<name>A0A2A2KLW7_9BILA</name>
<comment type="caution">
    <text evidence="7">The sequence shown here is derived from an EMBL/GenBank/DDBJ whole genome shotgun (WGS) entry which is preliminary data.</text>
</comment>
<evidence type="ECO:0000256" key="3">
    <source>
        <dbReference type="ARBA" id="ARBA00022723"/>
    </source>
</evidence>
<dbReference type="SUPFAM" id="SSF55031">
    <property type="entry name" value="Bacterial exopeptidase dimerisation domain"/>
    <property type="match status" value="1"/>
</dbReference>
<protein>
    <recommendedName>
        <fullName evidence="6">Peptidase M20 dimerisation domain-containing protein</fullName>
    </recommendedName>
</protein>
<dbReference type="OrthoDB" id="3064516at2759"/>
<reference evidence="7 8" key="1">
    <citation type="journal article" date="2017" name="Curr. Biol.">
        <title>Genome architecture and evolution of a unichromosomal asexual nematode.</title>
        <authorList>
            <person name="Fradin H."/>
            <person name="Zegar C."/>
            <person name="Gutwein M."/>
            <person name="Lucas J."/>
            <person name="Kovtun M."/>
            <person name="Corcoran D."/>
            <person name="Baugh L.R."/>
            <person name="Kiontke K."/>
            <person name="Gunsalus K."/>
            <person name="Fitch D.H."/>
            <person name="Piano F."/>
        </authorList>
    </citation>
    <scope>NUCLEOTIDE SEQUENCE [LARGE SCALE GENOMIC DNA]</scope>
    <source>
        <strain evidence="7">PF1309</strain>
    </source>
</reference>
<gene>
    <name evidence="7" type="ORF">WR25_04029</name>
</gene>
<organism evidence="7 8">
    <name type="scientific">Diploscapter pachys</name>
    <dbReference type="NCBI Taxonomy" id="2018661"/>
    <lineage>
        <taxon>Eukaryota</taxon>
        <taxon>Metazoa</taxon>
        <taxon>Ecdysozoa</taxon>
        <taxon>Nematoda</taxon>
        <taxon>Chromadorea</taxon>
        <taxon>Rhabditida</taxon>
        <taxon>Rhabditina</taxon>
        <taxon>Rhabditomorpha</taxon>
        <taxon>Rhabditoidea</taxon>
        <taxon>Rhabditidae</taxon>
        <taxon>Diploscapter</taxon>
    </lineage>
</organism>
<dbReference type="EMBL" id="LIAE01008257">
    <property type="protein sequence ID" value="PAV74882.1"/>
    <property type="molecule type" value="Genomic_DNA"/>
</dbReference>
<evidence type="ECO:0000256" key="4">
    <source>
        <dbReference type="ARBA" id="ARBA00022801"/>
    </source>
</evidence>
<evidence type="ECO:0000313" key="8">
    <source>
        <dbReference type="Proteomes" id="UP000218231"/>
    </source>
</evidence>
<dbReference type="PANTHER" id="PTHR43808:SF8">
    <property type="entry name" value="PEPTIDASE M20 DIMERISATION DOMAIN-CONTAINING PROTEIN"/>
    <property type="match status" value="1"/>
</dbReference>
<dbReference type="InterPro" id="IPR050072">
    <property type="entry name" value="Peptidase_M20A"/>
</dbReference>
<dbReference type="Pfam" id="PF07687">
    <property type="entry name" value="M20_dimer"/>
    <property type="match status" value="1"/>
</dbReference>
<comment type="cofactor">
    <cofactor evidence="1">
        <name>Zn(2+)</name>
        <dbReference type="ChEBI" id="CHEBI:29105"/>
    </cofactor>
</comment>
<dbReference type="STRING" id="2018661.A0A2A2KLW7"/>
<dbReference type="Gene3D" id="3.40.630.10">
    <property type="entry name" value="Zn peptidases"/>
    <property type="match status" value="1"/>
</dbReference>
<evidence type="ECO:0000313" key="7">
    <source>
        <dbReference type="EMBL" id="PAV74882.1"/>
    </source>
</evidence>
<dbReference type="Proteomes" id="UP000218231">
    <property type="component" value="Unassembled WGS sequence"/>
</dbReference>
<dbReference type="InterPro" id="IPR002933">
    <property type="entry name" value="Peptidase_M20"/>
</dbReference>
<dbReference type="InterPro" id="IPR011650">
    <property type="entry name" value="Peptidase_M20_dimer"/>
</dbReference>
<evidence type="ECO:0000259" key="6">
    <source>
        <dbReference type="Pfam" id="PF07687"/>
    </source>
</evidence>
<evidence type="ECO:0000256" key="5">
    <source>
        <dbReference type="ARBA" id="ARBA00022833"/>
    </source>
</evidence>
<accession>A0A2A2KLW7</accession>
<evidence type="ECO:0000256" key="2">
    <source>
        <dbReference type="ARBA" id="ARBA00006247"/>
    </source>
</evidence>
<keyword evidence="8" id="KW-1185">Reference proteome</keyword>
<proteinExistence type="inferred from homology"/>
<evidence type="ECO:0000256" key="1">
    <source>
        <dbReference type="ARBA" id="ARBA00001947"/>
    </source>
</evidence>
<dbReference type="GO" id="GO:0046872">
    <property type="term" value="F:metal ion binding"/>
    <property type="evidence" value="ECO:0007669"/>
    <property type="project" value="UniProtKB-KW"/>
</dbReference>
<keyword evidence="4" id="KW-0378">Hydrolase</keyword>
<dbReference type="Gene3D" id="3.30.70.360">
    <property type="match status" value="1"/>
</dbReference>
<keyword evidence="5" id="KW-0862">Zinc</keyword>
<dbReference type="GO" id="GO:0016787">
    <property type="term" value="F:hydrolase activity"/>
    <property type="evidence" value="ECO:0007669"/>
    <property type="project" value="UniProtKB-KW"/>
</dbReference>
<dbReference type="Pfam" id="PF01546">
    <property type="entry name" value="Peptidase_M20"/>
    <property type="match status" value="1"/>
</dbReference>
<sequence length="345" mass="38404">MGPFDDVEKLLIGYLQIDSTTGKEKEFADRVAVDLEHAGWHVQRQPLDNNPDRFNVLATTKPNASPRLILNTHFDTVPPFIGPTEKEDSIWGRGTNDAKGQMVVMMAAADQLRREDPSLADQIGLLFVVGEEVDHVGMTKANEFNVSPEYLIVGEPTEMKFASIQKGAMKVKLKARGVAGHSGYLTSGYSAVHILVNVLKDVLDYKWPESQKTGATTVNIGKIEGGQALNAWAEYAEAGLFFRVTTSIDDITQKLEAIVKGRVEVDVWNFNEPVLLDEPPIKTEMDPVSFNTDLPFWHGLEKLKGRYLFGCGSIKNAHSKDEHMPRNELKECPSVLIKLMKELLK</sequence>
<keyword evidence="3" id="KW-0479">Metal-binding</keyword>
<dbReference type="AlphaFoldDB" id="A0A2A2KLW7"/>
<dbReference type="SUPFAM" id="SSF53187">
    <property type="entry name" value="Zn-dependent exopeptidases"/>
    <property type="match status" value="1"/>
</dbReference>
<feature type="domain" description="Peptidase M20 dimerisation" evidence="6">
    <location>
        <begin position="165"/>
        <end position="260"/>
    </location>
</feature>
<comment type="similarity">
    <text evidence="2">Belongs to the peptidase M20A family.</text>
</comment>
<dbReference type="InterPro" id="IPR036264">
    <property type="entry name" value="Bact_exopeptidase_dim_dom"/>
</dbReference>
<dbReference type="PANTHER" id="PTHR43808">
    <property type="entry name" value="ACETYLORNITHINE DEACETYLASE"/>
    <property type="match status" value="1"/>
</dbReference>